<dbReference type="PRINTS" id="PR00996">
    <property type="entry name" value="CHERMTFRASE"/>
</dbReference>
<dbReference type="InterPro" id="IPR022642">
    <property type="entry name" value="CheR_C"/>
</dbReference>
<proteinExistence type="predicted"/>
<comment type="caution">
    <text evidence="7">The sequence shown here is derived from an EMBL/GenBank/DDBJ whole genome shotgun (WGS) entry which is preliminary data.</text>
</comment>
<name>A0A0F9KUS5_9ZZZZ</name>
<evidence type="ECO:0000256" key="3">
    <source>
        <dbReference type="ARBA" id="ARBA00022603"/>
    </source>
</evidence>
<evidence type="ECO:0000313" key="7">
    <source>
        <dbReference type="EMBL" id="KKM86084.1"/>
    </source>
</evidence>
<dbReference type="AlphaFoldDB" id="A0A0F9KUS5"/>
<dbReference type="Gene3D" id="3.40.50.150">
    <property type="entry name" value="Vaccinia Virus protein VP39"/>
    <property type="match status" value="1"/>
</dbReference>
<dbReference type="Pfam" id="PF03705">
    <property type="entry name" value="CheR_N"/>
    <property type="match status" value="1"/>
</dbReference>
<dbReference type="GO" id="GO:0008983">
    <property type="term" value="F:protein-glutamate O-methyltransferase activity"/>
    <property type="evidence" value="ECO:0007669"/>
    <property type="project" value="UniProtKB-EC"/>
</dbReference>
<dbReference type="PANTHER" id="PTHR24422:SF10">
    <property type="entry name" value="CHEMOTAXIS PROTEIN METHYLTRANSFERASE 2"/>
    <property type="match status" value="1"/>
</dbReference>
<reference evidence="7" key="1">
    <citation type="journal article" date="2015" name="Nature">
        <title>Complex archaea that bridge the gap between prokaryotes and eukaryotes.</title>
        <authorList>
            <person name="Spang A."/>
            <person name="Saw J.H."/>
            <person name="Jorgensen S.L."/>
            <person name="Zaremba-Niedzwiedzka K."/>
            <person name="Martijn J."/>
            <person name="Lind A.E."/>
            <person name="van Eijk R."/>
            <person name="Schleper C."/>
            <person name="Guy L."/>
            <person name="Ettema T.J."/>
        </authorList>
    </citation>
    <scope>NUCLEOTIDE SEQUENCE</scope>
</reference>
<dbReference type="InterPro" id="IPR022641">
    <property type="entry name" value="CheR_N"/>
</dbReference>
<dbReference type="InterPro" id="IPR000780">
    <property type="entry name" value="CheR_MeTrfase"/>
</dbReference>
<dbReference type="Pfam" id="PF01739">
    <property type="entry name" value="CheR"/>
    <property type="match status" value="1"/>
</dbReference>
<dbReference type="InterPro" id="IPR026024">
    <property type="entry name" value="Chemotaxis_MeTrfase_CheR"/>
</dbReference>
<dbReference type="GO" id="GO:0032259">
    <property type="term" value="P:methylation"/>
    <property type="evidence" value="ECO:0007669"/>
    <property type="project" value="UniProtKB-KW"/>
</dbReference>
<evidence type="ECO:0000256" key="1">
    <source>
        <dbReference type="ARBA" id="ARBA00001541"/>
    </source>
</evidence>
<feature type="domain" description="CheR-type methyltransferase" evidence="6">
    <location>
        <begin position="3"/>
        <end position="299"/>
    </location>
</feature>
<gene>
    <name evidence="7" type="ORF">LCGC14_1282550</name>
</gene>
<protein>
    <recommendedName>
        <fullName evidence="2">protein-glutamate O-methyltransferase</fullName>
        <ecNumber evidence="2">2.1.1.80</ecNumber>
    </recommendedName>
</protein>
<dbReference type="InterPro" id="IPR036804">
    <property type="entry name" value="CheR_N_sf"/>
</dbReference>
<dbReference type="PANTHER" id="PTHR24422">
    <property type="entry name" value="CHEMOTAXIS PROTEIN METHYLTRANSFERASE"/>
    <property type="match status" value="1"/>
</dbReference>
<accession>A0A0F9KUS5</accession>
<dbReference type="SUPFAM" id="SSF47757">
    <property type="entry name" value="Chemotaxis receptor methyltransferase CheR, N-terminal domain"/>
    <property type="match status" value="1"/>
</dbReference>
<evidence type="ECO:0000256" key="4">
    <source>
        <dbReference type="ARBA" id="ARBA00022679"/>
    </source>
</evidence>
<dbReference type="Gene3D" id="1.10.155.10">
    <property type="entry name" value="Chemotaxis receptor methyltransferase CheR, N-terminal domain"/>
    <property type="match status" value="1"/>
</dbReference>
<keyword evidence="5" id="KW-0949">S-adenosyl-L-methionine</keyword>
<dbReference type="SUPFAM" id="SSF53335">
    <property type="entry name" value="S-adenosyl-L-methionine-dependent methyltransferases"/>
    <property type="match status" value="1"/>
</dbReference>
<comment type="catalytic activity">
    <reaction evidence="1">
        <text>L-glutamyl-[protein] + S-adenosyl-L-methionine = [protein]-L-glutamate 5-O-methyl ester + S-adenosyl-L-homocysteine</text>
        <dbReference type="Rhea" id="RHEA:24452"/>
        <dbReference type="Rhea" id="RHEA-COMP:10208"/>
        <dbReference type="Rhea" id="RHEA-COMP:10311"/>
        <dbReference type="ChEBI" id="CHEBI:29973"/>
        <dbReference type="ChEBI" id="CHEBI:57856"/>
        <dbReference type="ChEBI" id="CHEBI:59789"/>
        <dbReference type="ChEBI" id="CHEBI:82795"/>
        <dbReference type="EC" id="2.1.1.80"/>
    </reaction>
</comment>
<keyword evidence="3" id="KW-0489">Methyltransferase</keyword>
<dbReference type="EC" id="2.1.1.80" evidence="2"/>
<evidence type="ECO:0000259" key="6">
    <source>
        <dbReference type="PROSITE" id="PS50123"/>
    </source>
</evidence>
<organism evidence="7">
    <name type="scientific">marine sediment metagenome</name>
    <dbReference type="NCBI Taxonomy" id="412755"/>
    <lineage>
        <taxon>unclassified sequences</taxon>
        <taxon>metagenomes</taxon>
        <taxon>ecological metagenomes</taxon>
    </lineage>
</organism>
<evidence type="ECO:0000256" key="5">
    <source>
        <dbReference type="ARBA" id="ARBA00022691"/>
    </source>
</evidence>
<keyword evidence="4" id="KW-0808">Transferase</keyword>
<dbReference type="PROSITE" id="PS50123">
    <property type="entry name" value="CHER"/>
    <property type="match status" value="1"/>
</dbReference>
<dbReference type="EMBL" id="LAZR01007311">
    <property type="protein sequence ID" value="KKM86084.1"/>
    <property type="molecule type" value="Genomic_DNA"/>
</dbReference>
<dbReference type="InterPro" id="IPR050903">
    <property type="entry name" value="Bact_Chemotaxis_MeTrfase"/>
</dbReference>
<dbReference type="SMART" id="SM00138">
    <property type="entry name" value="MeTrc"/>
    <property type="match status" value="1"/>
</dbReference>
<dbReference type="InterPro" id="IPR029063">
    <property type="entry name" value="SAM-dependent_MTases_sf"/>
</dbReference>
<sequence length="299" mass="34936">MLSKEKVTRMPDDAFRLLRDLISDYCGVYYDDDSKYILEHRLDRRLQVCGVADYRDYYRYLLYNRERENELAEIVDIITVNETYFFREKKQFDALLEEIAPEIMKSGSGQKRLRIWSAGCASGEEPYTIAILVLENPAIFGDWKVEVLASDINKRVIQKARRGVYTKNSFRAVEDYYIRKYFDEGAEGFRIKDSVRELVDFSHLNLLEPKKYGFLGDLDVIFCRNVLIYFHAGSKKIVVESFYESLCGGGYLLLGHAESLMNVSTSFALKHLKHDMAYQKPRKPEMSISDESLYRMVWG</sequence>
<evidence type="ECO:0000256" key="2">
    <source>
        <dbReference type="ARBA" id="ARBA00012534"/>
    </source>
</evidence>
<dbReference type="PIRSF" id="PIRSF000410">
    <property type="entry name" value="CheR"/>
    <property type="match status" value="1"/>
</dbReference>